<dbReference type="NCBIfam" id="TIGR02467">
    <property type="entry name" value="CbiE"/>
    <property type="match status" value="1"/>
</dbReference>
<evidence type="ECO:0000256" key="2">
    <source>
        <dbReference type="ARBA" id="ARBA00022573"/>
    </source>
</evidence>
<dbReference type="PATRIC" id="fig|1121451.3.peg.731"/>
<dbReference type="CDD" id="cd02440">
    <property type="entry name" value="AdoMet_MTases"/>
    <property type="match status" value="1"/>
</dbReference>
<organism evidence="7 8">
    <name type="scientific">Maridesulfovibrio hydrothermalis AM13 = DSM 14728</name>
    <dbReference type="NCBI Taxonomy" id="1121451"/>
    <lineage>
        <taxon>Bacteria</taxon>
        <taxon>Pseudomonadati</taxon>
        <taxon>Thermodesulfobacteriota</taxon>
        <taxon>Desulfovibrionia</taxon>
        <taxon>Desulfovibrionales</taxon>
        <taxon>Desulfovibrionaceae</taxon>
        <taxon>Maridesulfovibrio</taxon>
    </lineage>
</organism>
<evidence type="ECO:0000256" key="4">
    <source>
        <dbReference type="ARBA" id="ARBA00022679"/>
    </source>
</evidence>
<proteinExistence type="predicted"/>
<evidence type="ECO:0000313" key="8">
    <source>
        <dbReference type="Proteomes" id="UP000010808"/>
    </source>
</evidence>
<dbReference type="InterPro" id="IPR006365">
    <property type="entry name" value="Cbl_synth_CobL"/>
</dbReference>
<dbReference type="PIRSF" id="PIRSF036428">
    <property type="entry name" value="CobL"/>
    <property type="match status" value="1"/>
</dbReference>
<dbReference type="RefSeq" id="WP_015335364.1">
    <property type="nucleotide sequence ID" value="NC_020055.1"/>
</dbReference>
<reference evidence="7 8" key="1">
    <citation type="submission" date="2012-10" db="EMBL/GenBank/DDBJ databases">
        <authorList>
            <person name="Genoscope - CEA"/>
        </authorList>
    </citation>
    <scope>NUCLEOTIDE SEQUENCE [LARGE SCALE GENOMIC DNA]</scope>
    <source>
        <strain evidence="8">AM13 / DSM 14728</strain>
    </source>
</reference>
<dbReference type="GO" id="GO:0046025">
    <property type="term" value="F:precorrin-6Y C5,15-methyltransferase (decarboxylating) activity"/>
    <property type="evidence" value="ECO:0007669"/>
    <property type="project" value="UniProtKB-EC"/>
</dbReference>
<dbReference type="InterPro" id="IPR014777">
    <property type="entry name" value="4pyrrole_Mease_sub1"/>
</dbReference>
<dbReference type="GO" id="GO:0032259">
    <property type="term" value="P:methylation"/>
    <property type="evidence" value="ECO:0007669"/>
    <property type="project" value="UniProtKB-KW"/>
</dbReference>
<dbReference type="HOGENOM" id="CLU_031955_1_2_7"/>
<dbReference type="EMBL" id="FO203522">
    <property type="protein sequence ID" value="CCO22756.1"/>
    <property type="molecule type" value="Genomic_DNA"/>
</dbReference>
<dbReference type="Pfam" id="PF01135">
    <property type="entry name" value="PCMT"/>
    <property type="match status" value="1"/>
</dbReference>
<dbReference type="SUPFAM" id="SSF53335">
    <property type="entry name" value="S-adenosyl-L-methionine-dependent methyltransferases"/>
    <property type="match status" value="1"/>
</dbReference>
<dbReference type="OrthoDB" id="9787825at2"/>
<evidence type="ECO:0000259" key="6">
    <source>
        <dbReference type="Pfam" id="PF00590"/>
    </source>
</evidence>
<evidence type="ECO:0000256" key="5">
    <source>
        <dbReference type="ARBA" id="ARBA00022691"/>
    </source>
</evidence>
<dbReference type="Gene3D" id="3.30.950.10">
    <property type="entry name" value="Methyltransferase, Cobalt-precorrin-4 Transmethylase, Domain 2"/>
    <property type="match status" value="1"/>
</dbReference>
<dbReference type="KEGG" id="dhy:DESAM_20469"/>
<dbReference type="InterPro" id="IPR012818">
    <property type="entry name" value="CbiE"/>
</dbReference>
<dbReference type="PANTHER" id="PTHR43182">
    <property type="entry name" value="COBALT-PRECORRIN-6B C(15)-METHYLTRANSFERASE (DECARBOXYLATING)"/>
    <property type="match status" value="1"/>
</dbReference>
<dbReference type="Gene3D" id="3.40.50.150">
    <property type="entry name" value="Vaccinia Virus protein VP39"/>
    <property type="match status" value="1"/>
</dbReference>
<dbReference type="InterPro" id="IPR029063">
    <property type="entry name" value="SAM-dependent_MTases_sf"/>
</dbReference>
<keyword evidence="4 7" id="KW-0808">Transferase</keyword>
<dbReference type="SUPFAM" id="SSF53790">
    <property type="entry name" value="Tetrapyrrole methylase"/>
    <property type="match status" value="1"/>
</dbReference>
<keyword evidence="8" id="KW-1185">Reference proteome</keyword>
<feature type="domain" description="Tetrapyrrole methylase" evidence="6">
    <location>
        <begin position="8"/>
        <end position="192"/>
    </location>
</feature>
<dbReference type="GO" id="GO:0009236">
    <property type="term" value="P:cobalamin biosynthetic process"/>
    <property type="evidence" value="ECO:0007669"/>
    <property type="project" value="UniProtKB-UniPathway"/>
</dbReference>
<keyword evidence="5" id="KW-0949">S-adenosyl-L-methionine</keyword>
<dbReference type="EC" id="2.1.1.132" evidence="7"/>
<dbReference type="Pfam" id="PF00590">
    <property type="entry name" value="TP_methylase"/>
    <property type="match status" value="1"/>
</dbReference>
<protein>
    <submittedName>
        <fullName evidence="7">Precorrin-6y C5,15-methyltransferase (Decarboxylating), CbiE subunit</fullName>
        <ecNumber evidence="7">2.1.1.132</ecNumber>
    </submittedName>
</protein>
<dbReference type="eggNOG" id="COG2242">
    <property type="taxonomic scope" value="Bacteria"/>
</dbReference>
<sequence>MKHLLQIIGLTPGSLEPPASAVEIIFQADILTGGKRLLDSFPDFKGEKLAFISPVTDYAEKLNKLLKDDKKIVLLADGDPLLFGVAESLAQLICADHVEIIPAPSTVQFAAARLGRSWKEFEIISLHGRTDYSPLWGAMQQEQSCAVYTDKNNSPAVIAKTLLDKGIDNYEMTVLAELNTESETITQGSLESFCESDCPALNLVLLTTLKTTDRQIFGRDDDSFIRQKGLITKFPVRATGIALLDLRPNQTVWDLGGGCGSVAIEASFIGHSSKFYAVEKSAERLQMIEKNIRRFRAWTVTAVHGTMPEALKDLPDPDRIFIGGGIGRDDSVIKEAAQRLKAGGRIVIHTILIGSFERTRRVFESLGWEWQSMQIQASTSDKLAGDVRYKAQNPVTIIWADKPEGH</sequence>
<gene>
    <name evidence="7" type="ORF">DESAM_20469</name>
</gene>
<evidence type="ECO:0000313" key="7">
    <source>
        <dbReference type="EMBL" id="CCO22756.1"/>
    </source>
</evidence>
<dbReference type="Proteomes" id="UP000010808">
    <property type="component" value="Chromosome"/>
</dbReference>
<evidence type="ECO:0000256" key="3">
    <source>
        <dbReference type="ARBA" id="ARBA00022603"/>
    </source>
</evidence>
<dbReference type="PANTHER" id="PTHR43182:SF1">
    <property type="entry name" value="COBALT-PRECORRIN-7 C(5)-METHYLTRANSFERASE"/>
    <property type="match status" value="1"/>
</dbReference>
<evidence type="ECO:0000256" key="1">
    <source>
        <dbReference type="ARBA" id="ARBA00004953"/>
    </source>
</evidence>
<dbReference type="CDD" id="cd11644">
    <property type="entry name" value="Precorrin-6Y-MT"/>
    <property type="match status" value="1"/>
</dbReference>
<dbReference type="InterPro" id="IPR014008">
    <property type="entry name" value="Cbl_synth_MTase_CbiT"/>
</dbReference>
<dbReference type="NCBIfam" id="TIGR02469">
    <property type="entry name" value="CbiT"/>
    <property type="match status" value="1"/>
</dbReference>
<keyword evidence="3 7" id="KW-0489">Methyltransferase</keyword>
<dbReference type="InterPro" id="IPR035996">
    <property type="entry name" value="4pyrrol_Methylase_sf"/>
</dbReference>
<dbReference type="InterPro" id="IPR050714">
    <property type="entry name" value="Cobalamin_biosynth_MTase"/>
</dbReference>
<dbReference type="Gene3D" id="3.40.1010.10">
    <property type="entry name" value="Cobalt-precorrin-4 Transmethylase, Domain 1"/>
    <property type="match status" value="1"/>
</dbReference>
<dbReference type="AlphaFoldDB" id="L0RAZ4"/>
<name>L0RAZ4_9BACT</name>
<dbReference type="STRING" id="1121451.DESAM_20469"/>
<dbReference type="GO" id="GO:0008276">
    <property type="term" value="F:protein methyltransferase activity"/>
    <property type="evidence" value="ECO:0007669"/>
    <property type="project" value="InterPro"/>
</dbReference>
<dbReference type="eggNOG" id="COG2241">
    <property type="taxonomic scope" value="Bacteria"/>
</dbReference>
<keyword evidence="2" id="KW-0169">Cobalamin biosynthesis</keyword>
<comment type="pathway">
    <text evidence="1">Cofactor biosynthesis; adenosylcobalamin biosynthesis.</text>
</comment>
<dbReference type="UniPathway" id="UPA00148"/>
<dbReference type="InterPro" id="IPR000878">
    <property type="entry name" value="4pyrrol_Mease"/>
</dbReference>
<accession>L0RAZ4</accession>
<dbReference type="InterPro" id="IPR014776">
    <property type="entry name" value="4pyrrole_Mease_sub2"/>
</dbReference>